<evidence type="ECO:0000313" key="2">
    <source>
        <dbReference type="Proteomes" id="UP000282656"/>
    </source>
</evidence>
<protein>
    <submittedName>
        <fullName evidence="1">DofA protein</fullName>
    </submittedName>
</protein>
<comment type="caution">
    <text evidence="1">The sequence shown here is derived from an EMBL/GenBank/DDBJ whole genome shotgun (WGS) entry which is preliminary data.</text>
</comment>
<name>A0A3A8Q6T4_9BACT</name>
<dbReference type="AlphaFoldDB" id="A0A3A8Q6T4"/>
<gene>
    <name evidence="1" type="ORF">D7X96_25700</name>
</gene>
<dbReference type="RefSeq" id="WP_120549273.1">
    <property type="nucleotide sequence ID" value="NZ_RAWM01000084.1"/>
</dbReference>
<accession>A0A3A8Q6T4</accession>
<organism evidence="1 2">
    <name type="scientific">Corallococcus interemptor</name>
    <dbReference type="NCBI Taxonomy" id="2316720"/>
    <lineage>
        <taxon>Bacteria</taxon>
        <taxon>Pseudomonadati</taxon>
        <taxon>Myxococcota</taxon>
        <taxon>Myxococcia</taxon>
        <taxon>Myxococcales</taxon>
        <taxon>Cystobacterineae</taxon>
        <taxon>Myxococcaceae</taxon>
        <taxon>Corallococcus</taxon>
    </lineage>
</organism>
<sequence>MALPVYKTDVIDKVFFLRWDAPPTPEEIQQVFQKMQNAYQQHQQQPLVLVTIAGAKSAVPNSEQRRHLSNMLSDARALFSEIHVIIEGNELQHNLQRVIVSGMLIVTRTYDDQFIRVHKNADGAAGFIARRLGVDGTQVVNEARSRGVVM</sequence>
<dbReference type="OrthoDB" id="5512470at2"/>
<proteinExistence type="predicted"/>
<keyword evidence="2" id="KW-1185">Reference proteome</keyword>
<reference evidence="2" key="1">
    <citation type="submission" date="2018-09" db="EMBL/GenBank/DDBJ databases">
        <authorList>
            <person name="Livingstone P.G."/>
            <person name="Whitworth D.E."/>
        </authorList>
    </citation>
    <scope>NUCLEOTIDE SEQUENCE [LARGE SCALE GENOMIC DNA]</scope>
    <source>
        <strain evidence="2">AB047A</strain>
    </source>
</reference>
<evidence type="ECO:0000313" key="1">
    <source>
        <dbReference type="EMBL" id="RKH64423.1"/>
    </source>
</evidence>
<dbReference type="EMBL" id="RAWM01000084">
    <property type="protein sequence ID" value="RKH64423.1"/>
    <property type="molecule type" value="Genomic_DNA"/>
</dbReference>
<dbReference type="Proteomes" id="UP000282656">
    <property type="component" value="Unassembled WGS sequence"/>
</dbReference>